<evidence type="ECO:0000256" key="1">
    <source>
        <dbReference type="ARBA" id="ARBA00001946"/>
    </source>
</evidence>
<dbReference type="Pfam" id="PF00365">
    <property type="entry name" value="PFK"/>
    <property type="match status" value="1"/>
</dbReference>
<feature type="domain" description="Phosphofructokinase" evidence="7">
    <location>
        <begin position="5"/>
        <end position="348"/>
    </location>
</feature>
<comment type="subunit">
    <text evidence="6">Homodimer or homotetramer.</text>
</comment>
<keyword evidence="5 6" id="KW-0460">Magnesium</keyword>
<dbReference type="Gene3D" id="3.40.50.450">
    <property type="match status" value="1"/>
</dbReference>
<keyword evidence="9" id="KW-1185">Reference proteome</keyword>
<evidence type="ECO:0000259" key="7">
    <source>
        <dbReference type="Pfam" id="PF00365"/>
    </source>
</evidence>
<comment type="activity regulation">
    <text evidence="6">Non-allosteric.</text>
</comment>
<evidence type="ECO:0000256" key="3">
    <source>
        <dbReference type="ARBA" id="ARBA00022723"/>
    </source>
</evidence>
<proteinExistence type="inferred from homology"/>
<comment type="function">
    <text evidence="6">Catalyzes the phosphorylation of D-fructose 6-phosphate, the first committing step of glycolysis. Uses inorganic phosphate (PPi) as phosphoryl donor instead of ATP like common ATP-dependent phosphofructokinases (ATP-PFKs), which renders the reaction reversible, and can thus function both in glycolysis and gluconeogenesis. Consistently, PPi-PFK can replace the enzymes of both the forward (ATP-PFK) and reverse (fructose-bisphosphatase (FBPase)) reactions.</text>
</comment>
<dbReference type="EC" id="2.7.1.90" evidence="6"/>
<sequence>MPVRKVAMLTAGGIAPCLSSAVGGLIERYTEVAPEVEIIGYLDGYAGLLTGNSITVTPEGRAGAHLLHSFGGSPLGNSRVKLTNVADCVKRGLVQEGQDPLQVAAEQLTRDGVDVLHTIGGDDTNTTAADLAAYLHENGYELQVVGLPKTIDNDVVPIRQTLGAWTAAEQGAIYAENIIGEHTSNPRMLIVHEVMGRHCGWLTAETARRYHEKNASREFVPALGASKERWDVHAVYVPELHIDIKAEGERLRAVMDELGCVNIFLSEGAGVEDVVTEMEAAGEEIPRDPFGHVMLDKVNPGAWFAKQFAAAIGAEKTMVQKSGYFSRSAAANDEDLALIKRCTDFAVDAALRGESGVVGEDEEQGDELRAIEFPRIRGAKPFDPQVDWFQALLGELGQS</sequence>
<dbReference type="InterPro" id="IPR050929">
    <property type="entry name" value="PFKA"/>
</dbReference>
<feature type="binding site" evidence="6">
    <location>
        <position position="267"/>
    </location>
    <ligand>
        <name>substrate</name>
    </ligand>
</feature>
<dbReference type="HAMAP" id="MF_01977">
    <property type="entry name" value="Phosphofructokinase_II_P"/>
    <property type="match status" value="1"/>
</dbReference>
<evidence type="ECO:0000256" key="2">
    <source>
        <dbReference type="ARBA" id="ARBA00022679"/>
    </source>
</evidence>
<keyword evidence="2 6" id="KW-0808">Transferase</keyword>
<feature type="site" description="Important for catalytic activity; stabilizes the transition state when the phosphoryl donor is PPi" evidence="6">
    <location>
        <position position="149"/>
    </location>
</feature>
<evidence type="ECO:0000256" key="5">
    <source>
        <dbReference type="ARBA" id="ARBA00022842"/>
    </source>
</evidence>
<dbReference type="PIRSF" id="PIRSF036484">
    <property type="entry name" value="PPi-PFK_SMc01852"/>
    <property type="match status" value="1"/>
</dbReference>
<evidence type="ECO:0000313" key="9">
    <source>
        <dbReference type="Proteomes" id="UP001499938"/>
    </source>
</evidence>
<dbReference type="SUPFAM" id="SSF53784">
    <property type="entry name" value="Phosphofructokinase"/>
    <property type="match status" value="1"/>
</dbReference>
<evidence type="ECO:0000256" key="4">
    <source>
        <dbReference type="ARBA" id="ARBA00022777"/>
    </source>
</evidence>
<feature type="binding site" evidence="6">
    <location>
        <begin position="195"/>
        <end position="197"/>
    </location>
    <ligand>
        <name>substrate</name>
    </ligand>
</feature>
<dbReference type="PRINTS" id="PR00476">
    <property type="entry name" value="PHFRCTKINASE"/>
</dbReference>
<keyword evidence="6" id="KW-0324">Glycolysis</keyword>
<dbReference type="PANTHER" id="PTHR45770">
    <property type="entry name" value="ATP-DEPENDENT 6-PHOSPHOFRUCTOKINASE 1"/>
    <property type="match status" value="1"/>
</dbReference>
<feature type="binding site" evidence="6">
    <location>
        <position position="13"/>
    </location>
    <ligand>
        <name>diphosphate</name>
        <dbReference type="ChEBI" id="CHEBI:33019"/>
    </ligand>
</feature>
<comment type="catalytic activity">
    <reaction evidence="6">
        <text>beta-D-fructose 6-phosphate + diphosphate = beta-D-fructose 1,6-bisphosphate + phosphate + H(+)</text>
        <dbReference type="Rhea" id="RHEA:13613"/>
        <dbReference type="ChEBI" id="CHEBI:15378"/>
        <dbReference type="ChEBI" id="CHEBI:32966"/>
        <dbReference type="ChEBI" id="CHEBI:33019"/>
        <dbReference type="ChEBI" id="CHEBI:43474"/>
        <dbReference type="ChEBI" id="CHEBI:57634"/>
        <dbReference type="EC" id="2.7.1.90"/>
    </reaction>
</comment>
<comment type="similarity">
    <text evidence="6">Belongs to the phosphofructokinase type A (PFKA) family. PPi-dependent PFK group II subfamily. Clade 'P' sub-subfamily.</text>
</comment>
<feature type="site" description="Important for catalytic activity and substrate specificity; stabilizes the transition state when the phosphoryl donor is PPi; prevents ATP from binding by mimicking the alpha-phosphate group of ATP" evidence="6">
    <location>
        <position position="123"/>
    </location>
</feature>
<protein>
    <recommendedName>
        <fullName evidence="6">Pyrophosphate--fructose 6-phosphate 1-phosphotransferase</fullName>
        <ecNumber evidence="6">2.7.1.90</ecNumber>
    </recommendedName>
    <alternativeName>
        <fullName evidence="6">6-phosphofructokinase, pyrophosphate dependent</fullName>
    </alternativeName>
    <alternativeName>
        <fullName evidence="6">PPi-dependent phosphofructokinase</fullName>
        <shortName evidence="6">PPi-PFK</shortName>
    </alternativeName>
    <alternativeName>
        <fullName evidence="6">Pyrophosphate-dependent 6-phosphofructose-1-kinase</fullName>
    </alternativeName>
</protein>
<feature type="binding site" evidence="6">
    <location>
        <begin position="324"/>
        <end position="327"/>
    </location>
    <ligand>
        <name>substrate</name>
    </ligand>
</feature>
<comment type="pathway">
    <text evidence="6">Carbohydrate degradation; glycolysis; D-glyceraldehyde 3-phosphate and glycerone phosphate from D-glucose: step 3/4.</text>
</comment>
<name>A0ABP4YB33_9MICO</name>
<feature type="active site" description="Proton acceptor" evidence="6">
    <location>
        <position position="152"/>
    </location>
</feature>
<organism evidence="8 9">
    <name type="scientific">Nostocoides veronense</name>
    <dbReference type="NCBI Taxonomy" id="330836"/>
    <lineage>
        <taxon>Bacteria</taxon>
        <taxon>Bacillati</taxon>
        <taxon>Actinomycetota</taxon>
        <taxon>Actinomycetes</taxon>
        <taxon>Micrococcales</taxon>
        <taxon>Intrasporangiaceae</taxon>
        <taxon>Nostocoides</taxon>
    </lineage>
</organism>
<evidence type="ECO:0000256" key="6">
    <source>
        <dbReference type="HAMAP-Rule" id="MF_01977"/>
    </source>
</evidence>
<comment type="cofactor">
    <cofactor evidence="1 6">
        <name>Mg(2+)</name>
        <dbReference type="ChEBI" id="CHEBI:18420"/>
    </cofactor>
</comment>
<accession>A0ABP4YB33</accession>
<dbReference type="InterPro" id="IPR000023">
    <property type="entry name" value="Phosphofructokinase_dom"/>
</dbReference>
<gene>
    <name evidence="6" type="primary">pfp</name>
    <name evidence="8" type="ORF">GCM10009811_32390</name>
</gene>
<comment type="caution">
    <text evidence="8">The sequence shown here is derived from an EMBL/GenBank/DDBJ whole genome shotgun (WGS) entry which is preliminary data.</text>
</comment>
<keyword evidence="6" id="KW-0963">Cytoplasm</keyword>
<reference evidence="9" key="1">
    <citation type="journal article" date="2019" name="Int. J. Syst. Evol. Microbiol.">
        <title>The Global Catalogue of Microorganisms (GCM) 10K type strain sequencing project: providing services to taxonomists for standard genome sequencing and annotation.</title>
        <authorList>
            <consortium name="The Broad Institute Genomics Platform"/>
            <consortium name="The Broad Institute Genome Sequencing Center for Infectious Disease"/>
            <person name="Wu L."/>
            <person name="Ma J."/>
        </authorList>
    </citation>
    <scope>NUCLEOTIDE SEQUENCE [LARGE SCALE GENOMIC DNA]</scope>
    <source>
        <strain evidence="9">JCM 15592</strain>
    </source>
</reference>
<feature type="binding site" evidence="6">
    <location>
        <position position="122"/>
    </location>
    <ligand>
        <name>Mg(2+)</name>
        <dbReference type="ChEBI" id="CHEBI:18420"/>
        <note>catalytic</note>
    </ligand>
</feature>
<keyword evidence="4 6" id="KW-0418">Kinase</keyword>
<feature type="binding site" evidence="6">
    <location>
        <begin position="150"/>
        <end position="152"/>
    </location>
    <ligand>
        <name>substrate</name>
    </ligand>
</feature>
<evidence type="ECO:0000313" key="8">
    <source>
        <dbReference type="EMBL" id="GAA1806390.1"/>
    </source>
</evidence>
<dbReference type="EMBL" id="BAAAPO010000052">
    <property type="protein sequence ID" value="GAA1806390.1"/>
    <property type="molecule type" value="Genomic_DNA"/>
</dbReference>
<dbReference type="InterPro" id="IPR022953">
    <property type="entry name" value="ATP_PFK"/>
</dbReference>
<dbReference type="Proteomes" id="UP001499938">
    <property type="component" value="Unassembled WGS sequence"/>
</dbReference>
<dbReference type="InterPro" id="IPR035966">
    <property type="entry name" value="PKF_sf"/>
</dbReference>
<dbReference type="InterPro" id="IPR011405">
    <property type="entry name" value="PPi-PFK_SMc01852"/>
</dbReference>
<keyword evidence="3 6" id="KW-0479">Metal-binding</keyword>
<dbReference type="RefSeq" id="WP_344087934.1">
    <property type="nucleotide sequence ID" value="NZ_BAAAPO010000052.1"/>
</dbReference>
<dbReference type="NCBIfam" id="NF005121">
    <property type="entry name" value="PRK06555.1"/>
    <property type="match status" value="1"/>
</dbReference>
<comment type="subcellular location">
    <subcellularLocation>
        <location evidence="6">Cytoplasm</location>
    </subcellularLocation>
</comment>